<dbReference type="CDD" id="cd18800">
    <property type="entry name" value="SF2_C_EcoR124I-like"/>
    <property type="match status" value="1"/>
</dbReference>
<dbReference type="InterPro" id="IPR007409">
    <property type="entry name" value="Restrct_endonuc_type1_HsdR_N"/>
</dbReference>
<dbReference type="NCBIfam" id="TIGR00348">
    <property type="entry name" value="hsdR"/>
    <property type="match status" value="1"/>
</dbReference>
<comment type="catalytic activity">
    <reaction evidence="1 11">
        <text>Endonucleolytic cleavage of DNA to give random double-stranded fragments with terminal 5'-phosphates, ATP is simultaneously hydrolyzed.</text>
        <dbReference type="EC" id="3.1.21.3"/>
    </reaction>
</comment>
<evidence type="ECO:0000256" key="12">
    <source>
        <dbReference type="SAM" id="Coils"/>
    </source>
</evidence>
<evidence type="ECO:0000256" key="8">
    <source>
        <dbReference type="ARBA" id="ARBA00022801"/>
    </source>
</evidence>
<organism evidence="14 15">
    <name type="scientific">Cohnella xylanilytica</name>
    <dbReference type="NCBI Taxonomy" id="557555"/>
    <lineage>
        <taxon>Bacteria</taxon>
        <taxon>Bacillati</taxon>
        <taxon>Bacillota</taxon>
        <taxon>Bacilli</taxon>
        <taxon>Bacillales</taxon>
        <taxon>Paenibacillaceae</taxon>
        <taxon>Cohnella</taxon>
    </lineage>
</organism>
<evidence type="ECO:0000256" key="2">
    <source>
        <dbReference type="ARBA" id="ARBA00008598"/>
    </source>
</evidence>
<keyword evidence="4" id="KW-0540">Nuclease</keyword>
<dbReference type="InterPro" id="IPR051268">
    <property type="entry name" value="Type-I_R_enzyme_R_subunit"/>
</dbReference>
<dbReference type="InterPro" id="IPR055180">
    <property type="entry name" value="HsdR_RecA-like_helicase_dom_2"/>
</dbReference>
<dbReference type="RefSeq" id="WP_185135041.1">
    <property type="nucleotide sequence ID" value="NZ_JACJVR010000020.1"/>
</dbReference>
<evidence type="ECO:0000259" key="13">
    <source>
        <dbReference type="PROSITE" id="PS51192"/>
    </source>
</evidence>
<dbReference type="Pfam" id="PF22679">
    <property type="entry name" value="T1R_D3-like"/>
    <property type="match status" value="1"/>
</dbReference>
<dbReference type="EMBL" id="JACJVR010000020">
    <property type="protein sequence ID" value="MBB6691040.1"/>
    <property type="molecule type" value="Genomic_DNA"/>
</dbReference>
<dbReference type="GO" id="GO:0005524">
    <property type="term" value="F:ATP binding"/>
    <property type="evidence" value="ECO:0007669"/>
    <property type="project" value="UniProtKB-KW"/>
</dbReference>
<dbReference type="CDD" id="cd22332">
    <property type="entry name" value="HsdR_N"/>
    <property type="match status" value="1"/>
</dbReference>
<dbReference type="Proteomes" id="UP000553776">
    <property type="component" value="Unassembled WGS sequence"/>
</dbReference>
<evidence type="ECO:0000256" key="7">
    <source>
        <dbReference type="ARBA" id="ARBA00022759"/>
    </source>
</evidence>
<keyword evidence="5 11" id="KW-0547">Nucleotide-binding</keyword>
<dbReference type="SUPFAM" id="SSF52540">
    <property type="entry name" value="P-loop containing nucleoside triphosphate hydrolases"/>
    <property type="match status" value="2"/>
</dbReference>
<dbReference type="InterPro" id="IPR004473">
    <property type="entry name" value="Restrct_endonuc_typeI_HsdR"/>
</dbReference>
<dbReference type="EC" id="3.1.21.3" evidence="11"/>
<dbReference type="Pfam" id="PF04313">
    <property type="entry name" value="HSDR_N"/>
    <property type="match status" value="1"/>
</dbReference>
<dbReference type="PROSITE" id="PS51192">
    <property type="entry name" value="HELICASE_ATP_BIND_1"/>
    <property type="match status" value="1"/>
</dbReference>
<dbReference type="Pfam" id="PF18766">
    <property type="entry name" value="SWI2_SNF2"/>
    <property type="match status" value="1"/>
</dbReference>
<dbReference type="GO" id="GO:0009307">
    <property type="term" value="P:DNA restriction-modification system"/>
    <property type="evidence" value="ECO:0007669"/>
    <property type="project" value="UniProtKB-KW"/>
</dbReference>
<accession>A0A841TYV1</accession>
<proteinExistence type="inferred from homology"/>
<dbReference type="PANTHER" id="PTHR30195">
    <property type="entry name" value="TYPE I SITE-SPECIFIC DEOXYRIBONUCLEASE PROTEIN SUBUNIT M AND R"/>
    <property type="match status" value="1"/>
</dbReference>
<dbReference type="GO" id="GO:0009035">
    <property type="term" value="F:type I site-specific deoxyribonuclease activity"/>
    <property type="evidence" value="ECO:0007669"/>
    <property type="project" value="UniProtKB-EC"/>
</dbReference>
<dbReference type="CDD" id="cd18030">
    <property type="entry name" value="DEXHc_RE_I_HsdR"/>
    <property type="match status" value="1"/>
</dbReference>
<evidence type="ECO:0000313" key="15">
    <source>
        <dbReference type="Proteomes" id="UP000553776"/>
    </source>
</evidence>
<dbReference type="InterPro" id="IPR021810">
    <property type="entry name" value="T1RH-like_C"/>
</dbReference>
<evidence type="ECO:0000313" key="14">
    <source>
        <dbReference type="EMBL" id="MBB6691040.1"/>
    </source>
</evidence>
<dbReference type="GO" id="GO:0003677">
    <property type="term" value="F:DNA binding"/>
    <property type="evidence" value="ECO:0007669"/>
    <property type="project" value="UniProtKB-KW"/>
</dbReference>
<dbReference type="PANTHER" id="PTHR30195:SF15">
    <property type="entry name" value="TYPE I RESTRICTION ENZYME HINDI ENDONUCLEASE SUBUNIT"/>
    <property type="match status" value="1"/>
</dbReference>
<evidence type="ECO:0000256" key="5">
    <source>
        <dbReference type="ARBA" id="ARBA00022741"/>
    </source>
</evidence>
<reference evidence="14 15" key="1">
    <citation type="submission" date="2020-08" db="EMBL/GenBank/DDBJ databases">
        <title>Cohnella phylogeny.</title>
        <authorList>
            <person name="Dunlap C."/>
        </authorList>
    </citation>
    <scope>NUCLEOTIDE SEQUENCE [LARGE SCALE GENOMIC DNA]</scope>
    <source>
        <strain evidence="14 15">DSM 25239</strain>
    </source>
</reference>
<keyword evidence="12" id="KW-0175">Coiled coil</keyword>
<feature type="domain" description="Helicase ATP-binding" evidence="13">
    <location>
        <begin position="283"/>
        <end position="448"/>
    </location>
</feature>
<dbReference type="InterPro" id="IPR027417">
    <property type="entry name" value="P-loop_NTPase"/>
</dbReference>
<evidence type="ECO:0000256" key="9">
    <source>
        <dbReference type="ARBA" id="ARBA00022840"/>
    </source>
</evidence>
<comment type="function">
    <text evidence="11">Subunit R is required for both nuclease and ATPase activities, but not for modification.</text>
</comment>
<comment type="subunit">
    <text evidence="3 11">The type I restriction/modification system is composed of three polypeptides R, M and S.</text>
</comment>
<evidence type="ECO:0000256" key="4">
    <source>
        <dbReference type="ARBA" id="ARBA00022722"/>
    </source>
</evidence>
<dbReference type="Pfam" id="PF11867">
    <property type="entry name" value="T1RH-like_C"/>
    <property type="match status" value="1"/>
</dbReference>
<evidence type="ECO:0000256" key="6">
    <source>
        <dbReference type="ARBA" id="ARBA00022747"/>
    </source>
</evidence>
<keyword evidence="7 14" id="KW-0255">Endonuclease</keyword>
<keyword evidence="6 11" id="KW-0680">Restriction system</keyword>
<keyword evidence="15" id="KW-1185">Reference proteome</keyword>
<evidence type="ECO:0000256" key="11">
    <source>
        <dbReference type="RuleBase" id="RU364115"/>
    </source>
</evidence>
<gene>
    <name evidence="14" type="ORF">H7B90_06445</name>
</gene>
<feature type="coiled-coil region" evidence="12">
    <location>
        <begin position="846"/>
        <end position="887"/>
    </location>
</feature>
<keyword evidence="8 11" id="KW-0378">Hydrolase</keyword>
<sequence>MTERLDWAYESPVEERLIEQLVGLGFAYVPASELDKERESQREVILEDRLRAALQRLNPWLDENNLRKVLREVTHLEAASLMEANEQFHDKVVNYLSVQQDLGKGKKNQTVKIIDFDDPTSNEFVVTNQFRVNTPTGTIIPDIVVFVNGIPLAVIECKSPTITNPQAQAIKQLIRYWEQAERLFHYNLCVIATCNEQSQYATIGARSRHFGEWKDPYPLKIADVGESPTRQDVLVAGMFSKANLLDLLRNFVVYEPEGGRTIKKLARYQQFRATNKAIDRILSAKTPRERGGVVWATQGSGKSITMVYLSVKLRRIEQLENPTIIVVTDRTDLDTQISKTFLRCGFPNPQQAKTVKELRELLQAGSGRTIMTTIQKFEEYVDESGSRVLNEAHNIYALVDESHRTNYGGLAANMRAALPNACFLAFTGTPIDKEDKSTVATFGPYIDKYTIQQAVDDGATVPIFYQGRLTDMHVQGESLDKLFDRMFQEYSEDDRERIKKRYATEEAITGAPQRIRKICMDIIDHYETHIAPNGFKAQIVAINREAAVLYKEILDELNGPESVIIFSGGNDDEDRMKKYHLSKEQQKLYIERFKKPLKEDKLAFLICVDMLLTGFDAPILQAMYLDKPLKEHNLLQAIARTNRTYDGKSYGLIIDYYGVSGFLKQALSIFTDTDVQGALKPIDSELPRLQTRHRSAMRFFDYIRKDDIEACMKVLEPEDVRNEFDVAFKKFAESMDMVMPNPAAIPYREDLKFLGKVRQYAKQRFRDPEMDISDCGEKVKQLIKEHLIAQKIEILHDPVDILSSKFKKKLDEAQSDEAKASEMEHAIKHEIRVKLQENPVYYTSLRERLEQILANYKQRRIDDKEKAEQLQKLIDELRNRSKTIEDEGFEPHEYPFYQLIKQEMWSEYENNDDIKELTRTLLAEIDNLFVIEWTQKEDVKREMRSRLKKKLRISRCDREKVEWLPGEIVKLAEVHFRK</sequence>
<protein>
    <recommendedName>
        <fullName evidence="11">Type I restriction enzyme endonuclease subunit</fullName>
        <shortName evidence="11">R protein</shortName>
        <ecNumber evidence="11">3.1.21.3</ecNumber>
    </recommendedName>
    <alternativeName>
        <fullName evidence="11">Type-1 restriction enzyme R protein</fullName>
    </alternativeName>
</protein>
<dbReference type="Gene3D" id="3.90.1570.50">
    <property type="match status" value="1"/>
</dbReference>
<comment type="similarity">
    <text evidence="2 11">Belongs to the HsdR family.</text>
</comment>
<dbReference type="AlphaFoldDB" id="A0A841TYV1"/>
<evidence type="ECO:0000256" key="10">
    <source>
        <dbReference type="ARBA" id="ARBA00023125"/>
    </source>
</evidence>
<comment type="caution">
    <text evidence="14">The sequence shown here is derived from an EMBL/GenBank/DDBJ whole genome shotgun (WGS) entry which is preliminary data.</text>
</comment>
<dbReference type="InterPro" id="IPR014001">
    <property type="entry name" value="Helicase_ATP-bd"/>
</dbReference>
<dbReference type="Gene3D" id="3.40.50.300">
    <property type="entry name" value="P-loop containing nucleotide triphosphate hydrolases"/>
    <property type="match status" value="2"/>
</dbReference>
<keyword evidence="10 11" id="KW-0238">DNA-binding</keyword>
<dbReference type="InterPro" id="IPR040980">
    <property type="entry name" value="SWI2_SNF2"/>
</dbReference>
<keyword evidence="9 11" id="KW-0067">ATP-binding</keyword>
<dbReference type="SMART" id="SM00487">
    <property type="entry name" value="DEXDc"/>
    <property type="match status" value="1"/>
</dbReference>
<evidence type="ECO:0000256" key="1">
    <source>
        <dbReference type="ARBA" id="ARBA00000851"/>
    </source>
</evidence>
<name>A0A841TYV1_9BACL</name>
<evidence type="ECO:0000256" key="3">
    <source>
        <dbReference type="ARBA" id="ARBA00011296"/>
    </source>
</evidence>